<reference evidence="1 2" key="2">
    <citation type="journal article" date="2022" name="Mol. Ecol. Resour.">
        <title>The genomes of chicory, endive, great burdock and yacon provide insights into Asteraceae paleo-polyploidization history and plant inulin production.</title>
        <authorList>
            <person name="Fan W."/>
            <person name="Wang S."/>
            <person name="Wang H."/>
            <person name="Wang A."/>
            <person name="Jiang F."/>
            <person name="Liu H."/>
            <person name="Zhao H."/>
            <person name="Xu D."/>
            <person name="Zhang Y."/>
        </authorList>
    </citation>
    <scope>NUCLEOTIDE SEQUENCE [LARGE SCALE GENOMIC DNA]</scope>
    <source>
        <strain evidence="2">cv. Niubang</strain>
    </source>
</reference>
<name>A0ACB8XSY3_ARCLA</name>
<dbReference type="Proteomes" id="UP001055879">
    <property type="component" value="Linkage Group LG15"/>
</dbReference>
<evidence type="ECO:0000313" key="2">
    <source>
        <dbReference type="Proteomes" id="UP001055879"/>
    </source>
</evidence>
<gene>
    <name evidence="1" type="ORF">L6452_39907</name>
</gene>
<keyword evidence="2" id="KW-1185">Reference proteome</keyword>
<proteinExistence type="predicted"/>
<evidence type="ECO:0000313" key="1">
    <source>
        <dbReference type="EMBL" id="KAI3673777.1"/>
    </source>
</evidence>
<reference evidence="2" key="1">
    <citation type="journal article" date="2022" name="Mol. Ecol. Resour.">
        <title>The genomes of chicory, endive, great burdock and yacon provide insights into Asteraceae palaeo-polyploidization history and plant inulin production.</title>
        <authorList>
            <person name="Fan W."/>
            <person name="Wang S."/>
            <person name="Wang H."/>
            <person name="Wang A."/>
            <person name="Jiang F."/>
            <person name="Liu H."/>
            <person name="Zhao H."/>
            <person name="Xu D."/>
            <person name="Zhang Y."/>
        </authorList>
    </citation>
    <scope>NUCLEOTIDE SEQUENCE [LARGE SCALE GENOMIC DNA]</scope>
    <source>
        <strain evidence="2">cv. Niubang</strain>
    </source>
</reference>
<sequence length="866" mass="97694">MSAKTRTLTKLLSSATTYSDPTAKNLTRSAITSAAPLASSAAQELNLKNYVRFTEAPDSSSSSSSSSHLKPSQSDKSSSSKPLSELAVESIRIDTAASISDAKRELCSRINSILCGDTDDSPLSDEHLLDVPWLPTISQSSTSLRRKENTRFRKQKWVFNSSQGNRFGLLLKLCTHKLGTNATINVFGRLGRETGVKEFNAMIEVCIEKARNTDDEDVALEEFHRAYMVFETMRERGFKIGEETYGPFLMFIIDMGMVEEFHFFCDNIKKENPTSLTRLAYYEMLLWIKVGDEDKIHMLLADTHGSNASNFNESYLAALCEVDRQEEVSMLLDTIDIKKVSSKESRERIFKSLGRLTLESHAKKFILELKSTDDEGKELSNLIYSYAKSIPNIPVEDILVKFKNLQDELKVVSSSVSYEKLIKACCESLEVNLGINLIDSMFEDGLTVRIHMFNSLLTACYASCDYNLVHRIKSMIDDHNIKPNAETYRNMISLCVKMKDFDGAYGMIKDLERLNISPTVNMYNAIMGGYFRQKNFDKALMVLKQMEASDLTPDSHTFSYIIGNCSSEDDIIKYRKELDESGVTATKHIFMALINAYAACGLFEKAKQVLSDKKIPIDNLNEIKSVLVSALASHGQMTKALDIYDEIKQDAAYLEPKSVICLIEHLQSEGELSRLLELLQQLKDFDFWDDGCARIILYCVRHKLLGPAVDLLKQRMEKCTNETATEVLFDEAFCEIAETEPTDVQFGLDLLQAIKEDIGIRPSRRSIDFLLSACVNAKDLDRSFIVWKEYQTAGLPYNVLTFVRMYQALLASGAHKAAKILLENIHDDDPHVCHVLTACRLTFGKSASDETKEKKKTTKKKEKKVK</sequence>
<comment type="caution">
    <text evidence="1">The sequence shown here is derived from an EMBL/GenBank/DDBJ whole genome shotgun (WGS) entry which is preliminary data.</text>
</comment>
<accession>A0ACB8XSY3</accession>
<protein>
    <submittedName>
        <fullName evidence="1">Uncharacterized protein</fullName>
    </submittedName>
</protein>
<organism evidence="1 2">
    <name type="scientific">Arctium lappa</name>
    <name type="common">Greater burdock</name>
    <name type="synonym">Lappa major</name>
    <dbReference type="NCBI Taxonomy" id="4217"/>
    <lineage>
        <taxon>Eukaryota</taxon>
        <taxon>Viridiplantae</taxon>
        <taxon>Streptophyta</taxon>
        <taxon>Embryophyta</taxon>
        <taxon>Tracheophyta</taxon>
        <taxon>Spermatophyta</taxon>
        <taxon>Magnoliopsida</taxon>
        <taxon>eudicotyledons</taxon>
        <taxon>Gunneridae</taxon>
        <taxon>Pentapetalae</taxon>
        <taxon>asterids</taxon>
        <taxon>campanulids</taxon>
        <taxon>Asterales</taxon>
        <taxon>Asteraceae</taxon>
        <taxon>Carduoideae</taxon>
        <taxon>Cardueae</taxon>
        <taxon>Arctiinae</taxon>
        <taxon>Arctium</taxon>
    </lineage>
</organism>
<dbReference type="EMBL" id="CM042061">
    <property type="protein sequence ID" value="KAI3673777.1"/>
    <property type="molecule type" value="Genomic_DNA"/>
</dbReference>